<dbReference type="SUPFAM" id="SSF48452">
    <property type="entry name" value="TPR-like"/>
    <property type="match status" value="1"/>
</dbReference>
<dbReference type="Proteomes" id="UP000284379">
    <property type="component" value="Unassembled WGS sequence"/>
</dbReference>
<dbReference type="Gene3D" id="1.25.40.390">
    <property type="match status" value="1"/>
</dbReference>
<proteinExistence type="predicted"/>
<evidence type="ECO:0000313" key="2">
    <source>
        <dbReference type="Proteomes" id="UP000284379"/>
    </source>
</evidence>
<dbReference type="EMBL" id="QSGO01000003">
    <property type="protein sequence ID" value="RHB37062.1"/>
    <property type="molecule type" value="Genomic_DNA"/>
</dbReference>
<dbReference type="RefSeq" id="WP_002558925.1">
    <property type="nucleotide sequence ID" value="NZ_CABJFV010000003.1"/>
</dbReference>
<dbReference type="AlphaFoldDB" id="A0A413VU58"/>
<dbReference type="PROSITE" id="PS51257">
    <property type="entry name" value="PROKAR_LIPOPROTEIN"/>
    <property type="match status" value="1"/>
</dbReference>
<sequence>MKKINKIIYTILISAPILVGCDDYLDINTNTDAISKAPAELILPVVTFYASQTNYDHAEYNMYLAQAFTTGARSQVNSTAYKGGWEFLSMNRHPQWRRHYYDIGVNINEMLAAAEEKGYTHFPLIGRTIRLMSTLLTTDTFGDMPLTEAYTGVAPKYDTQEYIYQWMLSEVDDLIRMYNDHEVVNNPVNIEITKSMDRIFAGDLVKWRQFTYALKARILVRKLPNWDNTPTACDQIIAAVDAALTEDWEEPIYHYDGGVGEANCPWGPAKPKIGGWESRSNDLDKSIPSKYLMVDMFGIEASPNPIKGYAKDPRMEALMKPRKGADGRTLFRYLECNIGMDASAKESHYPDLYCKEPMSATDLTVNPYTKNAGYVPLFLTEELMLIKAEALYWKGNKGAAREWTVKAVEKNFERFNCNSKYIAKYLTNVDYLPEIDFNIGHIMRQKYVCMYLQPEIWTDMRRYNYSNSTNGITYDGITIYPGLKRPYNLYEPYWCVDYNPDGTLADVWIQRINYDPETEEKYNRKELERLGAYKNPEWLKKPMIWAVYNAGHK</sequence>
<keyword evidence="1" id="KW-0449">Lipoprotein</keyword>
<dbReference type="InterPro" id="IPR011990">
    <property type="entry name" value="TPR-like_helical_dom_sf"/>
</dbReference>
<organism evidence="1 2">
    <name type="scientific">Bacteroides nordii</name>
    <dbReference type="NCBI Taxonomy" id="291645"/>
    <lineage>
        <taxon>Bacteria</taxon>
        <taxon>Pseudomonadati</taxon>
        <taxon>Bacteroidota</taxon>
        <taxon>Bacteroidia</taxon>
        <taxon>Bacteroidales</taxon>
        <taxon>Bacteroidaceae</taxon>
        <taxon>Bacteroides</taxon>
    </lineage>
</organism>
<gene>
    <name evidence="1" type="ORF">DW888_05800</name>
</gene>
<dbReference type="Pfam" id="PF12771">
    <property type="entry name" value="SusD-like_2"/>
    <property type="match status" value="1"/>
</dbReference>
<name>A0A413VU58_9BACE</name>
<dbReference type="InterPro" id="IPR041662">
    <property type="entry name" value="SusD-like_2"/>
</dbReference>
<reference evidence="1 2" key="1">
    <citation type="submission" date="2018-08" db="EMBL/GenBank/DDBJ databases">
        <title>A genome reference for cultivated species of the human gut microbiota.</title>
        <authorList>
            <person name="Zou Y."/>
            <person name="Xue W."/>
            <person name="Luo G."/>
        </authorList>
    </citation>
    <scope>NUCLEOTIDE SEQUENCE [LARGE SCALE GENOMIC DNA]</scope>
    <source>
        <strain evidence="1 2">AM40-30BH</strain>
    </source>
</reference>
<protein>
    <submittedName>
        <fullName evidence="1">SusD/RagB family nutrient-binding outer membrane lipoprotein</fullName>
    </submittedName>
</protein>
<accession>A0A413VU58</accession>
<evidence type="ECO:0000313" key="1">
    <source>
        <dbReference type="EMBL" id="RHB37062.1"/>
    </source>
</evidence>
<comment type="caution">
    <text evidence="1">The sequence shown here is derived from an EMBL/GenBank/DDBJ whole genome shotgun (WGS) entry which is preliminary data.</text>
</comment>